<dbReference type="AlphaFoldDB" id="A0A0T9D1V4"/>
<protein>
    <submittedName>
        <fullName evidence="2">Uncharacterized protein</fullName>
    </submittedName>
</protein>
<evidence type="ECO:0000256" key="1">
    <source>
        <dbReference type="SAM" id="MobiDB-lite"/>
    </source>
</evidence>
<organism evidence="2 4">
    <name type="scientific">Mycobacterium tuberculosis</name>
    <dbReference type="NCBI Taxonomy" id="1773"/>
    <lineage>
        <taxon>Bacteria</taxon>
        <taxon>Bacillati</taxon>
        <taxon>Actinomycetota</taxon>
        <taxon>Actinomycetes</taxon>
        <taxon>Mycobacteriales</taxon>
        <taxon>Mycobacteriaceae</taxon>
        <taxon>Mycobacterium</taxon>
        <taxon>Mycobacterium tuberculosis complex</taxon>
    </lineage>
</organism>
<reference evidence="4 5" key="1">
    <citation type="submission" date="2015-03" db="EMBL/GenBank/DDBJ databases">
        <authorList>
            <consortium name="Pathogen Informatics"/>
        </authorList>
    </citation>
    <scope>NUCLEOTIDE SEQUENCE [LARGE SCALE GENOMIC DNA]</scope>
    <source>
        <strain evidence="2 4">M09401471</strain>
        <strain evidence="3 5">P00601463</strain>
    </source>
</reference>
<feature type="region of interest" description="Disordered" evidence="1">
    <location>
        <begin position="1"/>
        <end position="25"/>
    </location>
</feature>
<dbReference type="Proteomes" id="UP000044938">
    <property type="component" value="Unassembled WGS sequence"/>
</dbReference>
<name>A0A0T9D1V4_MYCTX</name>
<sequence length="148" mass="15769">MHQAPVARPPAHARRDGVLAPFPGGHQHLDGLPDQGAVGFQRDLLLQRDQAFIAFLHNGFRQLSVELRGRCPGPLGVLEGKCGREAGPAHHVERGREVLFGLPGETDDQIGGNRGMRDGRPHALDDAEVALGTIGPPHRAQDPVGSGL</sequence>
<evidence type="ECO:0000313" key="5">
    <source>
        <dbReference type="Proteomes" id="UP000048600"/>
    </source>
</evidence>
<dbReference type="Proteomes" id="UP000048600">
    <property type="component" value="Unassembled WGS sequence"/>
</dbReference>
<evidence type="ECO:0000313" key="2">
    <source>
        <dbReference type="EMBL" id="COW59902.1"/>
    </source>
</evidence>
<gene>
    <name evidence="2" type="ORF">ERS007720_02916</name>
    <name evidence="3" type="ORF">ERS007741_04356</name>
</gene>
<proteinExistence type="predicted"/>
<feature type="compositionally biased region" description="Low complexity" evidence="1">
    <location>
        <begin position="1"/>
        <end position="10"/>
    </location>
</feature>
<evidence type="ECO:0000313" key="3">
    <source>
        <dbReference type="EMBL" id="COX41683.1"/>
    </source>
</evidence>
<dbReference type="EMBL" id="CSAJ01000418">
    <property type="protein sequence ID" value="COW59902.1"/>
    <property type="molecule type" value="Genomic_DNA"/>
</dbReference>
<evidence type="ECO:0000313" key="4">
    <source>
        <dbReference type="Proteomes" id="UP000044938"/>
    </source>
</evidence>
<accession>A0A0T9D1V4</accession>
<dbReference type="EMBL" id="CHKL01000885">
    <property type="protein sequence ID" value="COX41683.1"/>
    <property type="molecule type" value="Genomic_DNA"/>
</dbReference>